<evidence type="ECO:0000256" key="1">
    <source>
        <dbReference type="SAM" id="MobiDB-lite"/>
    </source>
</evidence>
<organism evidence="2 3">
    <name type="scientific">Halapricum desulfuricans</name>
    <dbReference type="NCBI Taxonomy" id="2841257"/>
    <lineage>
        <taxon>Archaea</taxon>
        <taxon>Methanobacteriati</taxon>
        <taxon>Methanobacteriota</taxon>
        <taxon>Stenosarchaea group</taxon>
        <taxon>Halobacteria</taxon>
        <taxon>Halobacteriales</taxon>
        <taxon>Haloarculaceae</taxon>
        <taxon>Halapricum</taxon>
    </lineage>
</organism>
<feature type="compositionally biased region" description="Low complexity" evidence="1">
    <location>
        <begin position="44"/>
        <end position="56"/>
    </location>
</feature>
<dbReference type="EMBL" id="CP064787">
    <property type="protein sequence ID" value="QSG05848.1"/>
    <property type="molecule type" value="Genomic_DNA"/>
</dbReference>
<dbReference type="Proteomes" id="UP000663525">
    <property type="component" value="Chromosome"/>
</dbReference>
<sequence length="62" mass="6937">MTGRDRYRNRRRGQGSHAGHGKAILKPAPTDSRIWQAQSKFSFRAARPIPARRSAPNSGRPP</sequence>
<proteinExistence type="predicted"/>
<protein>
    <submittedName>
        <fullName evidence="2">Uncharacterized protein</fullName>
    </submittedName>
</protein>
<reference evidence="2" key="1">
    <citation type="submission" date="2020-11" db="EMBL/GenBank/DDBJ databases">
        <title>Carbohydrate-dependent, anaerobic sulfur respiration: A novel catabolism in halophilic archaea.</title>
        <authorList>
            <person name="Sorokin D.Y."/>
            <person name="Messina E."/>
            <person name="Smedile F."/>
            <person name="La Cono V."/>
            <person name="Hallsworth J.E."/>
            <person name="Yakimov M.M."/>
        </authorList>
    </citation>
    <scope>NUCLEOTIDE SEQUENCE</scope>
    <source>
        <strain evidence="2">HSR12-1</strain>
    </source>
</reference>
<gene>
    <name evidence="2" type="ORF">HSR121_1505</name>
</gene>
<dbReference type="AlphaFoldDB" id="A0A897N0S6"/>
<evidence type="ECO:0000313" key="2">
    <source>
        <dbReference type="EMBL" id="QSG05848.1"/>
    </source>
</evidence>
<feature type="region of interest" description="Disordered" evidence="1">
    <location>
        <begin position="1"/>
        <end position="62"/>
    </location>
</feature>
<name>A0A897N0S6_9EURY</name>
<accession>A0A897N0S6</accession>
<evidence type="ECO:0000313" key="3">
    <source>
        <dbReference type="Proteomes" id="UP000663525"/>
    </source>
</evidence>